<reference evidence="3" key="1">
    <citation type="submission" date="2016-09" db="EMBL/GenBank/DDBJ databases">
        <authorList>
            <person name="Varghese N."/>
            <person name="Submissions S."/>
        </authorList>
    </citation>
    <scope>NUCLEOTIDE SEQUENCE [LARGE SCALE GENOMIC DNA]</scope>
    <source>
        <strain evidence="3">JS23</strain>
    </source>
</reference>
<proteinExistence type="predicted"/>
<accession>A0A1H2PRI1</accession>
<dbReference type="Pfam" id="PF04865">
    <property type="entry name" value="Baseplate_J"/>
    <property type="match status" value="1"/>
</dbReference>
<organism evidence="2 3">
    <name type="scientific">Chitinasiproducens palmae</name>
    <dbReference type="NCBI Taxonomy" id="1770053"/>
    <lineage>
        <taxon>Bacteria</taxon>
        <taxon>Pseudomonadati</taxon>
        <taxon>Pseudomonadota</taxon>
        <taxon>Betaproteobacteria</taxon>
        <taxon>Burkholderiales</taxon>
        <taxon>Burkholderiaceae</taxon>
        <taxon>Chitinasiproducens</taxon>
    </lineage>
</organism>
<protein>
    <submittedName>
        <fullName evidence="2">Uncharacterized phage protein gp47/JayE</fullName>
    </submittedName>
</protein>
<dbReference type="EMBL" id="FNLO01000007">
    <property type="protein sequence ID" value="SDV49071.1"/>
    <property type="molecule type" value="Genomic_DNA"/>
</dbReference>
<gene>
    <name evidence="2" type="ORF">SAMN05216551_10741</name>
</gene>
<dbReference type="AlphaFoldDB" id="A0A1H2PRI1"/>
<sequence length="393" mass="39630">MAIITTAPTIDATGIRAPSYGDVLDFLKTAYRGIYGDDVYLAADSQDGQLLAIFARAIHDANATAVAVYRSFSPATATGAALSANVRLNGIARAAASASSVDLTLVGQAGTIISSGVVEDAAGGRWSLPALVAIPSSGQVVVTATAQTPGAVSASAGSVNKIATPTRGWQSVTNASAAAEGAPVETDAALRARQAISVALPSRTVLEGIIGAVATIDGVTRYRAYENDTAETDENGIPSHSLALVVEGGDAVAVASAIEAKKSLGAGTAGTTIVTVKDSYGIAHKIRFYRPTIVNIAVTVTLTPLTGYTALIGEEVKAAIAQHINALGIGQKVMQTRLFVPANLSGAADGQTYEVTGLTLGRTVSTQSGSDVAIAFNEAAACGADDVTLLIAS</sequence>
<keyword evidence="3" id="KW-1185">Reference proteome</keyword>
<evidence type="ECO:0000313" key="3">
    <source>
        <dbReference type="Proteomes" id="UP000243719"/>
    </source>
</evidence>
<dbReference type="Proteomes" id="UP000243719">
    <property type="component" value="Unassembled WGS sequence"/>
</dbReference>
<feature type="domain" description="Baseplate protein J-like barrel" evidence="1">
    <location>
        <begin position="103"/>
        <end position="181"/>
    </location>
</feature>
<dbReference type="STRING" id="1770053.SAMN05216551_10741"/>
<evidence type="ECO:0000259" key="1">
    <source>
        <dbReference type="Pfam" id="PF04865"/>
    </source>
</evidence>
<dbReference type="OrthoDB" id="5465441at2"/>
<evidence type="ECO:0000313" key="2">
    <source>
        <dbReference type="EMBL" id="SDV49071.1"/>
    </source>
</evidence>
<dbReference type="InterPro" id="IPR006949">
    <property type="entry name" value="Barrel_Baseplate_J-like"/>
</dbReference>
<name>A0A1H2PRI1_9BURK</name>